<dbReference type="InterPro" id="IPR001555">
    <property type="entry name" value="GART_AS"/>
</dbReference>
<feature type="binding site" evidence="6">
    <location>
        <begin position="25"/>
        <end position="27"/>
    </location>
    <ligand>
        <name>N(1)-(5-phospho-beta-D-ribosyl)glycinamide</name>
        <dbReference type="ChEBI" id="CHEBI:143788"/>
    </ligand>
</feature>
<dbReference type="PANTHER" id="PTHR43369">
    <property type="entry name" value="PHOSPHORIBOSYLGLYCINAMIDE FORMYLTRANSFERASE"/>
    <property type="match status" value="1"/>
</dbReference>
<feature type="binding site" evidence="6">
    <location>
        <position position="120"/>
    </location>
    <ligand>
        <name>(6R)-10-formyltetrahydrofolate</name>
        <dbReference type="ChEBI" id="CHEBI:195366"/>
    </ligand>
</feature>
<dbReference type="Pfam" id="PF00551">
    <property type="entry name" value="Formyl_trans_N"/>
    <property type="match status" value="1"/>
</dbReference>
<evidence type="ECO:0000256" key="2">
    <source>
        <dbReference type="ARBA" id="ARBA00022679"/>
    </source>
</evidence>
<feature type="site" description="Raises pKa of active site His" evidence="6">
    <location>
        <position position="158"/>
    </location>
</feature>
<dbReference type="InterPro" id="IPR004607">
    <property type="entry name" value="GART"/>
</dbReference>
<protein>
    <recommendedName>
        <fullName evidence="6">Phosphoribosylglycinamide formyltransferase</fullName>
        <ecNumber evidence="6">2.1.2.2</ecNumber>
    </recommendedName>
    <alternativeName>
        <fullName evidence="6">5'-phosphoribosylglycinamide transformylase</fullName>
    </alternativeName>
    <alternativeName>
        <fullName evidence="6">GAR transformylase</fullName>
        <shortName evidence="6">GART</shortName>
    </alternativeName>
</protein>
<comment type="pathway">
    <text evidence="1 6">Purine metabolism; IMP biosynthesis via de novo pathway; N(2)-formyl-N(1)-(5-phospho-D-ribosyl)glycinamide from N(1)-(5-phospho-D-ribosyl)glycinamide (10-formyl THF route): step 1/1.</text>
</comment>
<dbReference type="Proteomes" id="UP001333102">
    <property type="component" value="Chromosome"/>
</dbReference>
<dbReference type="RefSeq" id="WP_324669297.1">
    <property type="nucleotide sequence ID" value="NZ_CP141614.1"/>
</dbReference>
<name>A0ABZ1BQM6_9FIRM</name>
<gene>
    <name evidence="6 8" type="primary">purN</name>
    <name evidence="8" type="ORF">VLY81_01680</name>
</gene>
<accession>A0ABZ1BQM6</accession>
<dbReference type="EC" id="2.1.2.2" evidence="6"/>
<evidence type="ECO:0000256" key="4">
    <source>
        <dbReference type="ARBA" id="ARBA00038440"/>
    </source>
</evidence>
<feature type="binding site" evidence="6">
    <location>
        <position position="78"/>
    </location>
    <ligand>
        <name>(6R)-10-formyltetrahydrofolate</name>
        <dbReference type="ChEBI" id="CHEBI:195366"/>
    </ligand>
</feature>
<dbReference type="CDD" id="cd08645">
    <property type="entry name" value="FMT_core_GART"/>
    <property type="match status" value="1"/>
</dbReference>
<evidence type="ECO:0000259" key="7">
    <source>
        <dbReference type="Pfam" id="PF00551"/>
    </source>
</evidence>
<dbReference type="InterPro" id="IPR036477">
    <property type="entry name" value="Formyl_transf_N_sf"/>
</dbReference>
<sequence length="219" mass="23631">MRIDAGRLATPEAPLRLGVLVSGRGTNLQALLDATASGAIPARIVVVLSDRAGAPALERARRAGVPAAHLDPRAFPDRASFDACLARRLEEAGVELVCLAGFMRVLTPDFVRRFRHRILNVHPSLLPAFAGKDAQAQAIAYGVKLSGCTIHLVDEGVDTGPIVLQAAVEVRDDDTPESLAARILPHEHRLYVEAVRLFASRRLVLEGRRVRILPEEAPA</sequence>
<keyword evidence="2 6" id="KW-0808">Transferase</keyword>
<evidence type="ECO:0000313" key="9">
    <source>
        <dbReference type="Proteomes" id="UP001333102"/>
    </source>
</evidence>
<dbReference type="Gene3D" id="3.40.50.170">
    <property type="entry name" value="Formyl transferase, N-terminal domain"/>
    <property type="match status" value="1"/>
</dbReference>
<feature type="active site" description="Proton donor" evidence="6">
    <location>
        <position position="122"/>
    </location>
</feature>
<comment type="caution">
    <text evidence="6">Lacks conserved residue(s) required for the propagation of feature annotation.</text>
</comment>
<dbReference type="NCBIfam" id="TIGR00639">
    <property type="entry name" value="PurN"/>
    <property type="match status" value="1"/>
</dbReference>
<dbReference type="PANTHER" id="PTHR43369:SF2">
    <property type="entry name" value="PHOSPHORIBOSYLGLYCINAMIDE FORMYLTRANSFERASE"/>
    <property type="match status" value="1"/>
</dbReference>
<evidence type="ECO:0000313" key="8">
    <source>
        <dbReference type="EMBL" id="WRP14910.1"/>
    </source>
</evidence>
<evidence type="ECO:0000256" key="5">
    <source>
        <dbReference type="ARBA" id="ARBA00047664"/>
    </source>
</evidence>
<comment type="catalytic activity">
    <reaction evidence="5 6">
        <text>N(1)-(5-phospho-beta-D-ribosyl)glycinamide + (6R)-10-formyltetrahydrofolate = N(2)-formyl-N(1)-(5-phospho-beta-D-ribosyl)glycinamide + (6S)-5,6,7,8-tetrahydrofolate + H(+)</text>
        <dbReference type="Rhea" id="RHEA:15053"/>
        <dbReference type="ChEBI" id="CHEBI:15378"/>
        <dbReference type="ChEBI" id="CHEBI:57453"/>
        <dbReference type="ChEBI" id="CHEBI:143788"/>
        <dbReference type="ChEBI" id="CHEBI:147286"/>
        <dbReference type="ChEBI" id="CHEBI:195366"/>
        <dbReference type="EC" id="2.1.2.2"/>
    </reaction>
</comment>
<organism evidence="8 9">
    <name type="scientific">Geochorda subterranea</name>
    <dbReference type="NCBI Taxonomy" id="3109564"/>
    <lineage>
        <taxon>Bacteria</taxon>
        <taxon>Bacillati</taxon>
        <taxon>Bacillota</taxon>
        <taxon>Limnochordia</taxon>
        <taxon>Limnochordales</taxon>
        <taxon>Geochordaceae</taxon>
        <taxon>Geochorda</taxon>
    </lineage>
</organism>
<evidence type="ECO:0000256" key="3">
    <source>
        <dbReference type="ARBA" id="ARBA00022755"/>
    </source>
</evidence>
<dbReference type="HAMAP" id="MF_01930">
    <property type="entry name" value="PurN"/>
    <property type="match status" value="1"/>
</dbReference>
<keyword evidence="3 6" id="KW-0658">Purine biosynthesis</keyword>
<evidence type="ECO:0000256" key="1">
    <source>
        <dbReference type="ARBA" id="ARBA00005054"/>
    </source>
</evidence>
<dbReference type="GO" id="GO:0004644">
    <property type="term" value="F:phosphoribosylglycinamide formyltransferase activity"/>
    <property type="evidence" value="ECO:0007669"/>
    <property type="project" value="UniProtKB-EC"/>
</dbReference>
<feature type="domain" description="Formyl transferase N-terminal" evidence="7">
    <location>
        <begin position="16"/>
        <end position="195"/>
    </location>
</feature>
<dbReference type="PROSITE" id="PS00373">
    <property type="entry name" value="GART"/>
    <property type="match status" value="1"/>
</dbReference>
<evidence type="ECO:0000256" key="6">
    <source>
        <dbReference type="HAMAP-Rule" id="MF_01930"/>
    </source>
</evidence>
<comment type="similarity">
    <text evidence="4 6">Belongs to the GART family.</text>
</comment>
<comment type="function">
    <text evidence="6">Catalyzes the transfer of a formyl group from 10-formyltetrahydrofolate to 5-phospho-ribosyl-glycinamide (GAR), producing 5-phospho-ribosyl-N-formylglycinamide (FGAR) and tetrahydrofolate.</text>
</comment>
<keyword evidence="9" id="KW-1185">Reference proteome</keyword>
<dbReference type="EMBL" id="CP141614">
    <property type="protein sequence ID" value="WRP14910.1"/>
    <property type="molecule type" value="Genomic_DNA"/>
</dbReference>
<dbReference type="SUPFAM" id="SSF53328">
    <property type="entry name" value="Formyltransferase"/>
    <property type="match status" value="1"/>
</dbReference>
<dbReference type="InterPro" id="IPR002376">
    <property type="entry name" value="Formyl_transf_N"/>
</dbReference>
<proteinExistence type="inferred from homology"/>
<reference evidence="9" key="1">
    <citation type="submission" date="2023-12" db="EMBL/GenBank/DDBJ databases">
        <title>Novel isolates from deep terrestrial aquifers shed light on the physiology and ecology of the class Limnochordia.</title>
        <authorList>
            <person name="Karnachuk O.V."/>
            <person name="Lukina A.P."/>
            <person name="Avakyan M.R."/>
            <person name="Kadnikov V."/>
            <person name="Begmatov S."/>
            <person name="Beletsky A.V."/>
            <person name="Mardanov A.V."/>
            <person name="Ravin N.V."/>
        </authorList>
    </citation>
    <scope>NUCLEOTIDE SEQUENCE [LARGE SCALE GENOMIC DNA]</scope>
    <source>
        <strain evidence="9">LN</strain>
    </source>
</reference>